<evidence type="ECO:0000313" key="3">
    <source>
        <dbReference type="Proteomes" id="UP000215914"/>
    </source>
</evidence>
<evidence type="ECO:0000256" key="1">
    <source>
        <dbReference type="SAM" id="MobiDB-lite"/>
    </source>
</evidence>
<feature type="compositionally biased region" description="Basic and acidic residues" evidence="1">
    <location>
        <begin position="39"/>
        <end position="51"/>
    </location>
</feature>
<comment type="caution">
    <text evidence="2">The sequence shown here is derived from an EMBL/GenBank/DDBJ whole genome shotgun (WGS) entry which is preliminary data.</text>
</comment>
<reference evidence="2" key="1">
    <citation type="journal article" date="2017" name="Nature">
        <title>The sunflower genome provides insights into oil metabolism, flowering and Asterid evolution.</title>
        <authorList>
            <person name="Badouin H."/>
            <person name="Gouzy J."/>
            <person name="Grassa C.J."/>
            <person name="Murat F."/>
            <person name="Staton S.E."/>
            <person name="Cottret L."/>
            <person name="Lelandais-Briere C."/>
            <person name="Owens G.L."/>
            <person name="Carrere S."/>
            <person name="Mayjonade B."/>
            <person name="Legrand L."/>
            <person name="Gill N."/>
            <person name="Kane N.C."/>
            <person name="Bowers J.E."/>
            <person name="Hubner S."/>
            <person name="Bellec A."/>
            <person name="Berard A."/>
            <person name="Berges H."/>
            <person name="Blanchet N."/>
            <person name="Boniface M.C."/>
            <person name="Brunel D."/>
            <person name="Catrice O."/>
            <person name="Chaidir N."/>
            <person name="Claudel C."/>
            <person name="Donnadieu C."/>
            <person name="Faraut T."/>
            <person name="Fievet G."/>
            <person name="Helmstetter N."/>
            <person name="King M."/>
            <person name="Knapp S.J."/>
            <person name="Lai Z."/>
            <person name="Le Paslier M.C."/>
            <person name="Lippi Y."/>
            <person name="Lorenzon L."/>
            <person name="Mandel J.R."/>
            <person name="Marage G."/>
            <person name="Marchand G."/>
            <person name="Marquand E."/>
            <person name="Bret-Mestries E."/>
            <person name="Morien E."/>
            <person name="Nambeesan S."/>
            <person name="Nguyen T."/>
            <person name="Pegot-Espagnet P."/>
            <person name="Pouilly N."/>
            <person name="Raftis F."/>
            <person name="Sallet E."/>
            <person name="Schiex T."/>
            <person name="Thomas J."/>
            <person name="Vandecasteele C."/>
            <person name="Vares D."/>
            <person name="Vear F."/>
            <person name="Vautrin S."/>
            <person name="Crespi M."/>
            <person name="Mangin B."/>
            <person name="Burke J.M."/>
            <person name="Salse J."/>
            <person name="Munos S."/>
            <person name="Vincourt P."/>
            <person name="Rieseberg L.H."/>
            <person name="Langlade N.B."/>
        </authorList>
    </citation>
    <scope>NUCLEOTIDE SEQUENCE</scope>
    <source>
        <tissue evidence="2">Leaves</tissue>
    </source>
</reference>
<name>A0A9K3NIC2_HELAN</name>
<keyword evidence="3" id="KW-1185">Reference proteome</keyword>
<dbReference type="AlphaFoldDB" id="A0A9K3NIC2"/>
<gene>
    <name evidence="2" type="ORF">HanXRQr2_Chr06g0246741</name>
</gene>
<accession>A0A9K3NIC2</accession>
<dbReference type="EMBL" id="MNCJ02000321">
    <property type="protein sequence ID" value="KAF5801319.1"/>
    <property type="molecule type" value="Genomic_DNA"/>
</dbReference>
<sequence length="51" mass="5822">MTGQNLQLGFLQIRVQPCCSSSDFISNHQHSRHLSSSGRKREKESDKVCEM</sequence>
<evidence type="ECO:0000313" key="2">
    <source>
        <dbReference type="EMBL" id="KAF5801319.1"/>
    </source>
</evidence>
<feature type="region of interest" description="Disordered" evidence="1">
    <location>
        <begin position="25"/>
        <end position="51"/>
    </location>
</feature>
<proteinExistence type="predicted"/>
<dbReference type="Gramene" id="mRNA:HanXRQr2_Chr06g0246741">
    <property type="protein sequence ID" value="mRNA:HanXRQr2_Chr06g0246741"/>
    <property type="gene ID" value="HanXRQr2_Chr06g0246741"/>
</dbReference>
<organism evidence="2 3">
    <name type="scientific">Helianthus annuus</name>
    <name type="common">Common sunflower</name>
    <dbReference type="NCBI Taxonomy" id="4232"/>
    <lineage>
        <taxon>Eukaryota</taxon>
        <taxon>Viridiplantae</taxon>
        <taxon>Streptophyta</taxon>
        <taxon>Embryophyta</taxon>
        <taxon>Tracheophyta</taxon>
        <taxon>Spermatophyta</taxon>
        <taxon>Magnoliopsida</taxon>
        <taxon>eudicotyledons</taxon>
        <taxon>Gunneridae</taxon>
        <taxon>Pentapetalae</taxon>
        <taxon>asterids</taxon>
        <taxon>campanulids</taxon>
        <taxon>Asterales</taxon>
        <taxon>Asteraceae</taxon>
        <taxon>Asteroideae</taxon>
        <taxon>Heliantheae alliance</taxon>
        <taxon>Heliantheae</taxon>
        <taxon>Helianthus</taxon>
    </lineage>
</organism>
<dbReference type="Proteomes" id="UP000215914">
    <property type="component" value="Unassembled WGS sequence"/>
</dbReference>
<protein>
    <submittedName>
        <fullName evidence="2">Uncharacterized protein</fullName>
    </submittedName>
</protein>
<reference evidence="2" key="2">
    <citation type="submission" date="2020-06" db="EMBL/GenBank/DDBJ databases">
        <title>Helianthus annuus Genome sequencing and assembly Release 2.</title>
        <authorList>
            <person name="Gouzy J."/>
            <person name="Langlade N."/>
            <person name="Munos S."/>
        </authorList>
    </citation>
    <scope>NUCLEOTIDE SEQUENCE</scope>
    <source>
        <tissue evidence="2">Leaves</tissue>
    </source>
</reference>